<accession>A0ABT1A0Y7</accession>
<dbReference type="InterPro" id="IPR036388">
    <property type="entry name" value="WH-like_DNA-bd_sf"/>
</dbReference>
<dbReference type="PRINTS" id="PR00035">
    <property type="entry name" value="HTHGNTR"/>
</dbReference>
<dbReference type="Gene3D" id="1.10.10.10">
    <property type="entry name" value="Winged helix-like DNA-binding domain superfamily/Winged helix DNA-binding domain"/>
    <property type="match status" value="1"/>
</dbReference>
<dbReference type="Proteomes" id="UP001165283">
    <property type="component" value="Unassembled WGS sequence"/>
</dbReference>
<evidence type="ECO:0000256" key="1">
    <source>
        <dbReference type="ARBA" id="ARBA00023015"/>
    </source>
</evidence>
<dbReference type="PANTHER" id="PTHR43537:SF24">
    <property type="entry name" value="GLUCONATE OPERON TRANSCRIPTIONAL REPRESSOR"/>
    <property type="match status" value="1"/>
</dbReference>
<dbReference type="SUPFAM" id="SSF48008">
    <property type="entry name" value="GntR ligand-binding domain-like"/>
    <property type="match status" value="1"/>
</dbReference>
<dbReference type="InterPro" id="IPR008920">
    <property type="entry name" value="TF_FadR/GntR_C"/>
</dbReference>
<dbReference type="PROSITE" id="PS50949">
    <property type="entry name" value="HTH_GNTR"/>
    <property type="match status" value="1"/>
</dbReference>
<dbReference type="Pfam" id="PF00392">
    <property type="entry name" value="GntR"/>
    <property type="match status" value="1"/>
</dbReference>
<dbReference type="InterPro" id="IPR011711">
    <property type="entry name" value="GntR_C"/>
</dbReference>
<dbReference type="PANTHER" id="PTHR43537">
    <property type="entry name" value="TRANSCRIPTIONAL REGULATOR, GNTR FAMILY"/>
    <property type="match status" value="1"/>
</dbReference>
<dbReference type="EMBL" id="JAGSOV010000034">
    <property type="protein sequence ID" value="MCO1656479.1"/>
    <property type="molecule type" value="Genomic_DNA"/>
</dbReference>
<evidence type="ECO:0000256" key="3">
    <source>
        <dbReference type="ARBA" id="ARBA00023163"/>
    </source>
</evidence>
<comment type="caution">
    <text evidence="5">The sequence shown here is derived from an EMBL/GenBank/DDBJ whole genome shotgun (WGS) entry which is preliminary data.</text>
</comment>
<evidence type="ECO:0000259" key="4">
    <source>
        <dbReference type="PROSITE" id="PS50949"/>
    </source>
</evidence>
<keyword evidence="1" id="KW-0805">Transcription regulation</keyword>
<sequence>MDQVAARIRERILSGDIPIGAQLRQAELAVDFGVSRMPVREALRQLQTGGLIEVHPNRGAVVRVPAPWEVRETYEVRAELEALAARRAVRRITPAHLDQLRVLNLEMRRRADAGGADPDPEPTRRHRGNEDFHTVIAACSGNHRLHRAIDELHAAYPRNILARLLVDDPRYCADNFTEHDRIVGALAAGDAAAAGSLMREHVVQAGEQLARWFEQRSSTVFRGVPG</sequence>
<evidence type="ECO:0000256" key="2">
    <source>
        <dbReference type="ARBA" id="ARBA00023125"/>
    </source>
</evidence>
<evidence type="ECO:0000313" key="5">
    <source>
        <dbReference type="EMBL" id="MCO1656479.1"/>
    </source>
</evidence>
<keyword evidence="6" id="KW-1185">Reference proteome</keyword>
<keyword evidence="2" id="KW-0238">DNA-binding</keyword>
<organism evidence="5 6">
    <name type="scientific">Pseudonocardia humida</name>
    <dbReference type="NCBI Taxonomy" id="2800819"/>
    <lineage>
        <taxon>Bacteria</taxon>
        <taxon>Bacillati</taxon>
        <taxon>Actinomycetota</taxon>
        <taxon>Actinomycetes</taxon>
        <taxon>Pseudonocardiales</taxon>
        <taxon>Pseudonocardiaceae</taxon>
        <taxon>Pseudonocardia</taxon>
    </lineage>
</organism>
<reference evidence="5" key="1">
    <citation type="submission" date="2021-04" db="EMBL/GenBank/DDBJ databases">
        <title>Pseudonocardia sp. nov., isolated from sandy soil of mangrove forest.</title>
        <authorList>
            <person name="Zan Z."/>
            <person name="Huang R."/>
            <person name="Liu W."/>
        </authorList>
    </citation>
    <scope>NUCLEOTIDE SEQUENCE</scope>
    <source>
        <strain evidence="5">S2-4</strain>
    </source>
</reference>
<dbReference type="CDD" id="cd07377">
    <property type="entry name" value="WHTH_GntR"/>
    <property type="match status" value="1"/>
</dbReference>
<feature type="domain" description="HTH gntR-type" evidence="4">
    <location>
        <begin position="1"/>
        <end position="65"/>
    </location>
</feature>
<dbReference type="SMART" id="SM00345">
    <property type="entry name" value="HTH_GNTR"/>
    <property type="match status" value="1"/>
</dbReference>
<proteinExistence type="predicted"/>
<dbReference type="Pfam" id="PF07729">
    <property type="entry name" value="FCD"/>
    <property type="match status" value="1"/>
</dbReference>
<dbReference type="InterPro" id="IPR036390">
    <property type="entry name" value="WH_DNA-bd_sf"/>
</dbReference>
<dbReference type="Gene3D" id="1.20.120.530">
    <property type="entry name" value="GntR ligand-binding domain-like"/>
    <property type="match status" value="1"/>
</dbReference>
<protein>
    <submittedName>
        <fullName evidence="5">GntR family transcriptional regulator</fullName>
    </submittedName>
</protein>
<dbReference type="RefSeq" id="WP_252439224.1">
    <property type="nucleotide sequence ID" value="NZ_JAGSOV010000034.1"/>
</dbReference>
<dbReference type="SMART" id="SM00895">
    <property type="entry name" value="FCD"/>
    <property type="match status" value="1"/>
</dbReference>
<dbReference type="SUPFAM" id="SSF46785">
    <property type="entry name" value="Winged helix' DNA-binding domain"/>
    <property type="match status" value="1"/>
</dbReference>
<name>A0ABT1A0Y7_9PSEU</name>
<keyword evidence="3" id="KW-0804">Transcription</keyword>
<dbReference type="InterPro" id="IPR000524">
    <property type="entry name" value="Tscrpt_reg_HTH_GntR"/>
</dbReference>
<evidence type="ECO:0000313" key="6">
    <source>
        <dbReference type="Proteomes" id="UP001165283"/>
    </source>
</evidence>
<gene>
    <name evidence="5" type="ORF">KDL28_15575</name>
</gene>